<evidence type="ECO:0000313" key="5">
    <source>
        <dbReference type="Proteomes" id="UP000288716"/>
    </source>
</evidence>
<evidence type="ECO:0000259" key="3">
    <source>
        <dbReference type="PROSITE" id="PS50097"/>
    </source>
</evidence>
<dbReference type="OrthoDB" id="6435723at2759"/>
<feature type="domain" description="BTB" evidence="3">
    <location>
        <begin position="71"/>
        <end position="140"/>
    </location>
</feature>
<sequence length="489" mass="55827">MSVIDNAELSDGFDLNSNVEQLNVETFDDVSVDSVSLIRYNQDPKKCLVSIDANESLAARLSKYCLKEEMADVHFIVSDNGVERKVAAHKLILSIRSDVFKAMFYGLWNAVSEIALPDIGYTVLTKLLTFIYTDEVSLDAYSLAATLYAAKKYQIYNLEKLCINYLTWNLNNENVLDVLSAAMLYNELELVSLCLEKLYANTEKIINSSTFVDIDYNTLITILKQDELMIYEVDLYKAVILWSCKECERRGIDITADNQRKVLGEALYHIRFPLMTGEEFAFYVVNQRILNNEEEMSVFLHFAMNTECKIFSSTPRSPPLKAREDNNKEFTLIRFPKIEAGRICMFDQIHKVDFLVSKPIYITGFGVYGTRCPDGDRILNVELVKSDTNENIASAQRKISCTGKPKIYQIRFKVAVPIEALTMYTVSAEFDGCFPYPTFYGVNGKRILCLKDLEGFDDKDVTFIFFKTEKSFLDTGGEMGQIPQILFYL</sequence>
<dbReference type="PANTHER" id="PTHR45774">
    <property type="entry name" value="BTB/POZ DOMAIN-CONTAINING"/>
    <property type="match status" value="1"/>
</dbReference>
<dbReference type="Gene3D" id="1.25.40.420">
    <property type="match status" value="1"/>
</dbReference>
<organism evidence="4 5">
    <name type="scientific">Leptotrombidium deliense</name>
    <dbReference type="NCBI Taxonomy" id="299467"/>
    <lineage>
        <taxon>Eukaryota</taxon>
        <taxon>Metazoa</taxon>
        <taxon>Ecdysozoa</taxon>
        <taxon>Arthropoda</taxon>
        <taxon>Chelicerata</taxon>
        <taxon>Arachnida</taxon>
        <taxon>Acari</taxon>
        <taxon>Acariformes</taxon>
        <taxon>Trombidiformes</taxon>
        <taxon>Prostigmata</taxon>
        <taxon>Anystina</taxon>
        <taxon>Parasitengona</taxon>
        <taxon>Trombiculoidea</taxon>
        <taxon>Trombiculidae</taxon>
        <taxon>Leptotrombidium</taxon>
    </lineage>
</organism>
<proteinExistence type="predicted"/>
<evidence type="ECO:0000256" key="2">
    <source>
        <dbReference type="ARBA" id="ARBA00022490"/>
    </source>
</evidence>
<evidence type="ECO:0000313" key="4">
    <source>
        <dbReference type="EMBL" id="RWS28976.1"/>
    </source>
</evidence>
<dbReference type="GO" id="GO:0022008">
    <property type="term" value="P:neurogenesis"/>
    <property type="evidence" value="ECO:0007669"/>
    <property type="project" value="TreeGrafter"/>
</dbReference>
<dbReference type="AlphaFoldDB" id="A0A443SN77"/>
<dbReference type="GO" id="GO:0005829">
    <property type="term" value="C:cytosol"/>
    <property type="evidence" value="ECO:0007669"/>
    <property type="project" value="TreeGrafter"/>
</dbReference>
<evidence type="ECO:0000256" key="1">
    <source>
        <dbReference type="ARBA" id="ARBA00004496"/>
    </source>
</evidence>
<accession>A0A443SN77</accession>
<dbReference type="SMART" id="SM00225">
    <property type="entry name" value="BTB"/>
    <property type="match status" value="1"/>
</dbReference>
<dbReference type="SUPFAM" id="SSF54695">
    <property type="entry name" value="POZ domain"/>
    <property type="match status" value="1"/>
</dbReference>
<dbReference type="PROSITE" id="PS50097">
    <property type="entry name" value="BTB"/>
    <property type="match status" value="1"/>
</dbReference>
<comment type="caution">
    <text evidence="4">The sequence shown here is derived from an EMBL/GenBank/DDBJ whole genome shotgun (WGS) entry which is preliminary data.</text>
</comment>
<dbReference type="Proteomes" id="UP000288716">
    <property type="component" value="Unassembled WGS sequence"/>
</dbReference>
<dbReference type="Gene3D" id="3.30.710.10">
    <property type="entry name" value="Potassium Channel Kv1.1, Chain A"/>
    <property type="match status" value="1"/>
</dbReference>
<dbReference type="InterPro" id="IPR011333">
    <property type="entry name" value="SKP1/BTB/POZ_sf"/>
</dbReference>
<dbReference type="VEuPathDB" id="VectorBase:LDEU003064"/>
<dbReference type="PANTHER" id="PTHR45774:SF3">
    <property type="entry name" value="BTB (POZ) DOMAIN-CONTAINING 2B-RELATED"/>
    <property type="match status" value="1"/>
</dbReference>
<gene>
    <name evidence="4" type="ORF">B4U80_10070</name>
</gene>
<dbReference type="InterPro" id="IPR011705">
    <property type="entry name" value="BACK"/>
</dbReference>
<dbReference type="InterPro" id="IPR038648">
    <property type="entry name" value="PHR_sf"/>
</dbReference>
<comment type="subcellular location">
    <subcellularLocation>
        <location evidence="1">Cytoplasm</location>
    </subcellularLocation>
</comment>
<dbReference type="EMBL" id="NCKV01001121">
    <property type="protein sequence ID" value="RWS28976.1"/>
    <property type="molecule type" value="Genomic_DNA"/>
</dbReference>
<keyword evidence="5" id="KW-1185">Reference proteome</keyword>
<name>A0A443SN77_9ACAR</name>
<dbReference type="Pfam" id="PF08005">
    <property type="entry name" value="PHR"/>
    <property type="match status" value="1"/>
</dbReference>
<dbReference type="InterPro" id="IPR000210">
    <property type="entry name" value="BTB/POZ_dom"/>
</dbReference>
<reference evidence="4 5" key="1">
    <citation type="journal article" date="2018" name="Gigascience">
        <title>Genomes of trombidid mites reveal novel predicted allergens and laterally-transferred genes associated with secondary metabolism.</title>
        <authorList>
            <person name="Dong X."/>
            <person name="Chaisiri K."/>
            <person name="Xia D."/>
            <person name="Armstrong S.D."/>
            <person name="Fang Y."/>
            <person name="Donnelly M.J."/>
            <person name="Kadowaki T."/>
            <person name="McGarry J.W."/>
            <person name="Darby A.C."/>
            <person name="Makepeace B.L."/>
        </authorList>
    </citation>
    <scope>NUCLEOTIDE SEQUENCE [LARGE SCALE GENOMIC DNA]</scope>
    <source>
        <strain evidence="4">UoL-UT</strain>
    </source>
</reference>
<dbReference type="Pfam" id="PF07707">
    <property type="entry name" value="BACK"/>
    <property type="match status" value="1"/>
</dbReference>
<dbReference type="Gene3D" id="2.60.120.820">
    <property type="entry name" value="PHR domain"/>
    <property type="match status" value="1"/>
</dbReference>
<dbReference type="Pfam" id="PF00651">
    <property type="entry name" value="BTB"/>
    <property type="match status" value="1"/>
</dbReference>
<dbReference type="STRING" id="299467.A0A443SN77"/>
<dbReference type="InterPro" id="IPR012983">
    <property type="entry name" value="PHR"/>
</dbReference>
<keyword evidence="2" id="KW-0963">Cytoplasm</keyword>
<dbReference type="SMART" id="SM00875">
    <property type="entry name" value="BACK"/>
    <property type="match status" value="1"/>
</dbReference>
<protein>
    <recommendedName>
        <fullName evidence="3">BTB domain-containing protein</fullName>
    </recommendedName>
</protein>